<dbReference type="AlphaFoldDB" id="A0A4R4RGJ1"/>
<feature type="region of interest" description="Disordered" evidence="1">
    <location>
        <begin position="96"/>
        <end position="129"/>
    </location>
</feature>
<dbReference type="Proteomes" id="UP000295621">
    <property type="component" value="Unassembled WGS sequence"/>
</dbReference>
<name>A0A4R4RGJ1_9ACTN</name>
<evidence type="ECO:0000313" key="4">
    <source>
        <dbReference type="Proteomes" id="UP000295621"/>
    </source>
</evidence>
<comment type="caution">
    <text evidence="3">The sequence shown here is derived from an EMBL/GenBank/DDBJ whole genome shotgun (WGS) entry which is preliminary data.</text>
</comment>
<feature type="transmembrane region" description="Helical" evidence="2">
    <location>
        <begin position="42"/>
        <end position="63"/>
    </location>
</feature>
<reference evidence="3 4" key="1">
    <citation type="submission" date="2019-02" db="EMBL/GenBank/DDBJ databases">
        <title>Draft genome sequences of novel Actinobacteria.</title>
        <authorList>
            <person name="Sahin N."/>
            <person name="Ay H."/>
            <person name="Saygin H."/>
        </authorList>
    </citation>
    <scope>NUCLEOTIDE SEQUENCE [LARGE SCALE GENOMIC DNA]</scope>
    <source>
        <strain evidence="3 4">KC603</strain>
    </source>
</reference>
<feature type="region of interest" description="Disordered" evidence="1">
    <location>
        <begin position="10"/>
        <end position="39"/>
    </location>
</feature>
<accession>A0A4R4RGJ1</accession>
<protein>
    <submittedName>
        <fullName evidence="3">Uncharacterized protein</fullName>
    </submittedName>
</protein>
<keyword evidence="4" id="KW-1185">Reference proteome</keyword>
<dbReference type="EMBL" id="SMKL01000054">
    <property type="protein sequence ID" value="TDC48541.1"/>
    <property type="molecule type" value="Genomic_DNA"/>
</dbReference>
<dbReference type="RefSeq" id="WP_131985973.1">
    <property type="nucleotide sequence ID" value="NZ_SMKL01000054.1"/>
</dbReference>
<keyword evidence="2" id="KW-0812">Transmembrane</keyword>
<organism evidence="3 4">
    <name type="scientific">Jiangella ureilytica</name>
    <dbReference type="NCBI Taxonomy" id="2530374"/>
    <lineage>
        <taxon>Bacteria</taxon>
        <taxon>Bacillati</taxon>
        <taxon>Actinomycetota</taxon>
        <taxon>Actinomycetes</taxon>
        <taxon>Jiangellales</taxon>
        <taxon>Jiangellaceae</taxon>
        <taxon>Jiangella</taxon>
    </lineage>
</organism>
<feature type="compositionally biased region" description="Low complexity" evidence="1">
    <location>
        <begin position="117"/>
        <end position="129"/>
    </location>
</feature>
<keyword evidence="2" id="KW-0472">Membrane</keyword>
<gene>
    <name evidence="3" type="ORF">E1212_20765</name>
</gene>
<evidence type="ECO:0000256" key="1">
    <source>
        <dbReference type="SAM" id="MobiDB-lite"/>
    </source>
</evidence>
<sequence>MTDTLKELFEDALAGEPTRPVSPDEDIARGRAQRARQRRQRWSTGVAVVAVAWLGALIAPSLLGPGGGDVTAGDGAAAAPYDELPPIVPLQGVRAQVASGDHPASSDAGSQSGGSFEGESGAESGGDEAAGLEPAAMLGAIRRALPAGLALETGRTSNTYARRHHLVLAGERDGQPVTLRVWWQIGTPDPRDEFRPCSEPVAAFSRTAVWDACSAGMDEQNRWRIIGTPDPQHRVLVVDGFVAAITVAWESHAGNEPAAVLSDHEADRIAEAAWDVAVESTVSLTNRPGGNVQELRSDFELGAVIASWPNVEAALTRVLGPLTPVRLNQPDPDALANWMVRPPVPKVVTATYQTAGGGTVDLAVWQAGPIFGALCTVLTACDVWPGSREYFEPLLMAPADAKGGTALGDQGQAYLVLDGVPGDAAALHRAALEAVFSVLPPPD</sequence>
<dbReference type="OrthoDB" id="5173391at2"/>
<proteinExistence type="predicted"/>
<evidence type="ECO:0000313" key="3">
    <source>
        <dbReference type="EMBL" id="TDC48541.1"/>
    </source>
</evidence>
<evidence type="ECO:0000256" key="2">
    <source>
        <dbReference type="SAM" id="Phobius"/>
    </source>
</evidence>
<keyword evidence="2" id="KW-1133">Transmembrane helix</keyword>